<keyword evidence="2" id="KW-0547">Nucleotide-binding</keyword>
<gene>
    <name evidence="5" type="ORF">IAD50_09300</name>
</gene>
<dbReference type="GO" id="GO:0022857">
    <property type="term" value="F:transmembrane transporter activity"/>
    <property type="evidence" value="ECO:0007669"/>
    <property type="project" value="TreeGrafter"/>
</dbReference>
<dbReference type="PANTHER" id="PTHR24220">
    <property type="entry name" value="IMPORT ATP-BINDING PROTEIN"/>
    <property type="match status" value="1"/>
</dbReference>
<dbReference type="Gene3D" id="3.40.50.300">
    <property type="entry name" value="P-loop containing nucleotide triphosphate hydrolases"/>
    <property type="match status" value="1"/>
</dbReference>
<evidence type="ECO:0000313" key="6">
    <source>
        <dbReference type="Proteomes" id="UP000824089"/>
    </source>
</evidence>
<dbReference type="FunFam" id="3.40.50.300:FF:000032">
    <property type="entry name" value="Export ABC transporter ATP-binding protein"/>
    <property type="match status" value="1"/>
</dbReference>
<feature type="domain" description="ABC transporter" evidence="4">
    <location>
        <begin position="5"/>
        <end position="221"/>
    </location>
</feature>
<dbReference type="InterPro" id="IPR017911">
    <property type="entry name" value="MacB-like_ATP-bd"/>
</dbReference>
<dbReference type="EMBL" id="DVMM01000207">
    <property type="protein sequence ID" value="HIU30473.1"/>
    <property type="molecule type" value="Genomic_DNA"/>
</dbReference>
<dbReference type="InterPro" id="IPR017871">
    <property type="entry name" value="ABC_transporter-like_CS"/>
</dbReference>
<dbReference type="AlphaFoldDB" id="A0A9D1LBQ8"/>
<reference evidence="5" key="2">
    <citation type="journal article" date="2021" name="PeerJ">
        <title>Extensive microbial diversity within the chicken gut microbiome revealed by metagenomics and culture.</title>
        <authorList>
            <person name="Gilroy R."/>
            <person name="Ravi A."/>
            <person name="Getino M."/>
            <person name="Pursley I."/>
            <person name="Horton D.L."/>
            <person name="Alikhan N.F."/>
            <person name="Baker D."/>
            <person name="Gharbi K."/>
            <person name="Hall N."/>
            <person name="Watson M."/>
            <person name="Adriaenssens E.M."/>
            <person name="Foster-Nyarko E."/>
            <person name="Jarju S."/>
            <person name="Secka A."/>
            <person name="Antonio M."/>
            <person name="Oren A."/>
            <person name="Chaudhuri R.R."/>
            <person name="La Ragione R."/>
            <person name="Hildebrand F."/>
            <person name="Pallen M.J."/>
        </authorList>
    </citation>
    <scope>NUCLEOTIDE SEQUENCE</scope>
    <source>
        <strain evidence="5">CHK195-4489</strain>
    </source>
</reference>
<evidence type="ECO:0000259" key="4">
    <source>
        <dbReference type="PROSITE" id="PS50893"/>
    </source>
</evidence>
<dbReference type="PROSITE" id="PS00211">
    <property type="entry name" value="ABC_TRANSPORTER_1"/>
    <property type="match status" value="1"/>
</dbReference>
<evidence type="ECO:0000256" key="2">
    <source>
        <dbReference type="ARBA" id="ARBA00022741"/>
    </source>
</evidence>
<dbReference type="PROSITE" id="PS50893">
    <property type="entry name" value="ABC_TRANSPORTER_2"/>
    <property type="match status" value="1"/>
</dbReference>
<proteinExistence type="predicted"/>
<sequence length="221" mass="24467">MDTLIRCEHLKKTYRNGVTALQDFTAQFVSGAFYLITGASGAGKSTLLHLLGLLERPSEGVLSLCGNEISAMKERKKAELRNRFIGFVFQSYYLHPNLNAVENVMVPMLIHREIPPAKRKQRAESLIEKVGLVERSSHYPKELSGGEQQRVAIARALANDPPCILADEPTGNLDAENERHIFLLLKRLSAEEGKCVVAVTHSPEAMQYADAVIRLSKGTVV</sequence>
<evidence type="ECO:0000256" key="1">
    <source>
        <dbReference type="ARBA" id="ARBA00022448"/>
    </source>
</evidence>
<keyword evidence="1" id="KW-0813">Transport</keyword>
<organism evidence="5 6">
    <name type="scientific">Candidatus Egerieisoma faecipullorum</name>
    <dbReference type="NCBI Taxonomy" id="2840963"/>
    <lineage>
        <taxon>Bacteria</taxon>
        <taxon>Bacillati</taxon>
        <taxon>Bacillota</taxon>
        <taxon>Clostridia</taxon>
        <taxon>Eubacteriales</taxon>
        <taxon>Clostridiaceae</taxon>
        <taxon>Clostridiaceae incertae sedis</taxon>
        <taxon>Candidatus Egerieisoma</taxon>
    </lineage>
</organism>
<dbReference type="CDD" id="cd03255">
    <property type="entry name" value="ABC_MJ0796_LolCDE_FtsE"/>
    <property type="match status" value="1"/>
</dbReference>
<evidence type="ECO:0000256" key="3">
    <source>
        <dbReference type="ARBA" id="ARBA00022840"/>
    </source>
</evidence>
<dbReference type="InterPro" id="IPR003593">
    <property type="entry name" value="AAA+_ATPase"/>
</dbReference>
<dbReference type="InterPro" id="IPR015854">
    <property type="entry name" value="ABC_transpr_LolD-like"/>
</dbReference>
<keyword evidence="3 5" id="KW-0067">ATP-binding</keyword>
<dbReference type="GO" id="GO:0016887">
    <property type="term" value="F:ATP hydrolysis activity"/>
    <property type="evidence" value="ECO:0007669"/>
    <property type="project" value="InterPro"/>
</dbReference>
<accession>A0A9D1LBQ8</accession>
<reference evidence="5" key="1">
    <citation type="submission" date="2020-10" db="EMBL/GenBank/DDBJ databases">
        <authorList>
            <person name="Gilroy R."/>
        </authorList>
    </citation>
    <scope>NUCLEOTIDE SEQUENCE</scope>
    <source>
        <strain evidence="5">CHK195-4489</strain>
    </source>
</reference>
<dbReference type="SUPFAM" id="SSF52540">
    <property type="entry name" value="P-loop containing nucleoside triphosphate hydrolases"/>
    <property type="match status" value="1"/>
</dbReference>
<comment type="caution">
    <text evidence="5">The sequence shown here is derived from an EMBL/GenBank/DDBJ whole genome shotgun (WGS) entry which is preliminary data.</text>
</comment>
<dbReference type="Pfam" id="PF00005">
    <property type="entry name" value="ABC_tran"/>
    <property type="match status" value="1"/>
</dbReference>
<dbReference type="SMART" id="SM00382">
    <property type="entry name" value="AAA"/>
    <property type="match status" value="1"/>
</dbReference>
<dbReference type="PANTHER" id="PTHR24220:SF86">
    <property type="entry name" value="ABC TRANSPORTER ABCH.1"/>
    <property type="match status" value="1"/>
</dbReference>
<dbReference type="InterPro" id="IPR003439">
    <property type="entry name" value="ABC_transporter-like_ATP-bd"/>
</dbReference>
<dbReference type="GO" id="GO:0005886">
    <property type="term" value="C:plasma membrane"/>
    <property type="evidence" value="ECO:0007669"/>
    <property type="project" value="TreeGrafter"/>
</dbReference>
<evidence type="ECO:0000313" key="5">
    <source>
        <dbReference type="EMBL" id="HIU30473.1"/>
    </source>
</evidence>
<dbReference type="GO" id="GO:0005524">
    <property type="term" value="F:ATP binding"/>
    <property type="evidence" value="ECO:0007669"/>
    <property type="project" value="UniProtKB-KW"/>
</dbReference>
<protein>
    <submittedName>
        <fullName evidence="5">ABC transporter ATP-binding protein</fullName>
    </submittedName>
</protein>
<dbReference type="Proteomes" id="UP000824089">
    <property type="component" value="Unassembled WGS sequence"/>
</dbReference>
<dbReference type="InterPro" id="IPR027417">
    <property type="entry name" value="P-loop_NTPase"/>
</dbReference>
<dbReference type="GO" id="GO:0098796">
    <property type="term" value="C:membrane protein complex"/>
    <property type="evidence" value="ECO:0007669"/>
    <property type="project" value="UniProtKB-ARBA"/>
</dbReference>
<name>A0A9D1LBQ8_9CLOT</name>